<dbReference type="InterPro" id="IPR036869">
    <property type="entry name" value="J_dom_sf"/>
</dbReference>
<dbReference type="Proteomes" id="UP001221757">
    <property type="component" value="Unassembled WGS sequence"/>
</dbReference>
<protein>
    <recommendedName>
        <fullName evidence="3">J domain-containing protein</fullName>
    </recommendedName>
</protein>
<sequence length="55" mass="6309">MHRRALSSTGCRRGTHYDTLGIRREATIDQVKAFFAMSKEHHPDVPHHQEKPAIS</sequence>
<dbReference type="CDD" id="cd06257">
    <property type="entry name" value="DnaJ"/>
    <property type="match status" value="1"/>
</dbReference>
<dbReference type="Gene3D" id="1.10.287.110">
    <property type="entry name" value="DnaJ domain"/>
    <property type="match status" value="1"/>
</dbReference>
<proteinExistence type="predicted"/>
<organism evidence="1 2">
    <name type="scientific">Mycena rosella</name>
    <name type="common">Pink bonnet</name>
    <name type="synonym">Agaricus rosellus</name>
    <dbReference type="NCBI Taxonomy" id="1033263"/>
    <lineage>
        <taxon>Eukaryota</taxon>
        <taxon>Fungi</taxon>
        <taxon>Dikarya</taxon>
        <taxon>Basidiomycota</taxon>
        <taxon>Agaricomycotina</taxon>
        <taxon>Agaricomycetes</taxon>
        <taxon>Agaricomycetidae</taxon>
        <taxon>Agaricales</taxon>
        <taxon>Marasmiineae</taxon>
        <taxon>Mycenaceae</taxon>
        <taxon>Mycena</taxon>
    </lineage>
</organism>
<dbReference type="SUPFAM" id="SSF46565">
    <property type="entry name" value="Chaperone J-domain"/>
    <property type="match status" value="1"/>
</dbReference>
<dbReference type="InterPro" id="IPR001623">
    <property type="entry name" value="DnaJ_domain"/>
</dbReference>
<name>A0AAD7CPM4_MYCRO</name>
<gene>
    <name evidence="1" type="ORF">B0H17DRAFT_377319</name>
</gene>
<reference evidence="1" key="1">
    <citation type="submission" date="2023-03" db="EMBL/GenBank/DDBJ databases">
        <title>Massive genome expansion in bonnet fungi (Mycena s.s.) driven by repeated elements and novel gene families across ecological guilds.</title>
        <authorList>
            <consortium name="Lawrence Berkeley National Laboratory"/>
            <person name="Harder C.B."/>
            <person name="Miyauchi S."/>
            <person name="Viragh M."/>
            <person name="Kuo A."/>
            <person name="Thoen E."/>
            <person name="Andreopoulos B."/>
            <person name="Lu D."/>
            <person name="Skrede I."/>
            <person name="Drula E."/>
            <person name="Henrissat B."/>
            <person name="Morin E."/>
            <person name="Kohler A."/>
            <person name="Barry K."/>
            <person name="LaButti K."/>
            <person name="Morin E."/>
            <person name="Salamov A."/>
            <person name="Lipzen A."/>
            <person name="Mereny Z."/>
            <person name="Hegedus B."/>
            <person name="Baldrian P."/>
            <person name="Stursova M."/>
            <person name="Weitz H."/>
            <person name="Taylor A."/>
            <person name="Grigoriev I.V."/>
            <person name="Nagy L.G."/>
            <person name="Martin F."/>
            <person name="Kauserud H."/>
        </authorList>
    </citation>
    <scope>NUCLEOTIDE SEQUENCE</scope>
    <source>
        <strain evidence="1">CBHHK067</strain>
    </source>
</reference>
<keyword evidence="2" id="KW-1185">Reference proteome</keyword>
<dbReference type="AlphaFoldDB" id="A0AAD7CPM4"/>
<accession>A0AAD7CPM4</accession>
<comment type="caution">
    <text evidence="1">The sequence shown here is derived from an EMBL/GenBank/DDBJ whole genome shotgun (WGS) entry which is preliminary data.</text>
</comment>
<evidence type="ECO:0000313" key="2">
    <source>
        <dbReference type="Proteomes" id="UP001221757"/>
    </source>
</evidence>
<dbReference type="EMBL" id="JARKIE010000311">
    <property type="protein sequence ID" value="KAJ7655420.1"/>
    <property type="molecule type" value="Genomic_DNA"/>
</dbReference>
<evidence type="ECO:0000313" key="1">
    <source>
        <dbReference type="EMBL" id="KAJ7655420.1"/>
    </source>
</evidence>
<evidence type="ECO:0008006" key="3">
    <source>
        <dbReference type="Google" id="ProtNLM"/>
    </source>
</evidence>